<dbReference type="Gene3D" id="1.10.10.10">
    <property type="entry name" value="Winged helix-like DNA-binding domain superfamily/Winged helix DNA-binding domain"/>
    <property type="match status" value="1"/>
</dbReference>
<dbReference type="InterPro" id="IPR001650">
    <property type="entry name" value="Helicase_C-like"/>
</dbReference>
<dbReference type="SMART" id="SM00487">
    <property type="entry name" value="DEXDc"/>
    <property type="match status" value="1"/>
</dbReference>
<dbReference type="GO" id="GO:0005694">
    <property type="term" value="C:chromosome"/>
    <property type="evidence" value="ECO:0007669"/>
    <property type="project" value="TreeGrafter"/>
</dbReference>
<dbReference type="GO" id="GO:0005524">
    <property type="term" value="F:ATP binding"/>
    <property type="evidence" value="ECO:0007669"/>
    <property type="project" value="UniProtKB-KW"/>
</dbReference>
<dbReference type="Gene3D" id="3.40.50.300">
    <property type="entry name" value="P-loop containing nucleotide triphosphate hydrolases"/>
    <property type="match status" value="2"/>
</dbReference>
<dbReference type="InterPro" id="IPR027417">
    <property type="entry name" value="P-loop_NTPase"/>
</dbReference>
<dbReference type="InterPro" id="IPR032284">
    <property type="entry name" value="RecQ_Zn-bd"/>
</dbReference>
<sequence length="554" mass="62350">MDISEDLEDLYEPLDPVNTEINRVLTETFGLATFRHHQLEAINATMAGKDVFLLMPTGGGKSLCFQLPAMCQTGSTRGVTVIISPLLSLMTDQVSNLNQMDIDAELWNSENSDATRLALVRRLKGNDMVQGLPAMLYITPEMLCDSEAIKDIFQALYDAGSLARFVIDEAHCISSWGREFRDAYAKLGLLRATYPLVPIMALTATANQEVIEHVITGLNIPDCIRLKQSLNRPNLFYAVREKGTKVIEDLAEYIRSKHADSSGIVYCHSRKDCERVAEALRDKYGLSARHYHAGVSLETKHQTHHAWQSGMIKIIVAFGMGIDKADVRFIIHHGMPKSMAGYYQETGRAGRDGYAADCILYGRKLMDQIDQRERNPLEREPGSQPLSTQDKARLAGEIRAVIKYCTDIMHCRRIQVLRYFDEDFQVEDCNKKCDVCMDGSVVTIRDVTAEAIDAINLVKSFQSPPHRCYTTSRQARNIFRGIKSKNKKLDSISNLLPNAGKGEALGSKFVDRLFEELYLNNILPEVAVQNRQSAGQTFYLEPVRRHRAVFDSLM</sequence>
<dbReference type="STRING" id="436010.A0A166X005"/>
<dbReference type="CDD" id="cd17920">
    <property type="entry name" value="DEXHc_RecQ"/>
    <property type="match status" value="1"/>
</dbReference>
<dbReference type="Pfam" id="PF16124">
    <property type="entry name" value="RecQ_Zn_bind"/>
    <property type="match status" value="1"/>
</dbReference>
<dbReference type="CDD" id="cd18794">
    <property type="entry name" value="SF2_C_RecQ"/>
    <property type="match status" value="1"/>
</dbReference>
<reference evidence="13" key="1">
    <citation type="journal article" date="2016" name="Mol. Biol. Evol.">
        <title>Comparative Genomics of Early-Diverging Mushroom-Forming Fungi Provides Insights into the Origins of Lignocellulose Decay Capabilities.</title>
        <authorList>
            <person name="Nagy L.G."/>
            <person name="Riley R."/>
            <person name="Tritt A."/>
            <person name="Adam C."/>
            <person name="Daum C."/>
            <person name="Floudas D."/>
            <person name="Sun H."/>
            <person name="Yadav J.S."/>
            <person name="Pangilinan J."/>
            <person name="Larsson K.H."/>
            <person name="Matsuura K."/>
            <person name="Barry K."/>
            <person name="Labutti K."/>
            <person name="Kuo R."/>
            <person name="Ohm R.A."/>
            <person name="Bhattacharya S.S."/>
            <person name="Shirouzu T."/>
            <person name="Yoshinaga Y."/>
            <person name="Martin F.M."/>
            <person name="Grigoriev I.V."/>
            <person name="Hibbett D.S."/>
        </authorList>
    </citation>
    <scope>NUCLEOTIDE SEQUENCE [LARGE SCALE GENOMIC DNA]</scope>
    <source>
        <strain evidence="13">CBS 109695</strain>
    </source>
</reference>
<evidence type="ECO:0000256" key="2">
    <source>
        <dbReference type="ARBA" id="ARBA00022741"/>
    </source>
</evidence>
<evidence type="ECO:0000259" key="10">
    <source>
        <dbReference type="PROSITE" id="PS50206"/>
    </source>
</evidence>
<evidence type="ECO:0000313" key="13">
    <source>
        <dbReference type="EMBL" id="KZP34287.1"/>
    </source>
</evidence>
<keyword evidence="4 9" id="KW-0347">Helicase</keyword>
<feature type="domain" description="Helicase C-terminal" evidence="12">
    <location>
        <begin position="246"/>
        <end position="392"/>
    </location>
</feature>
<dbReference type="InterPro" id="IPR002464">
    <property type="entry name" value="DNA/RNA_helicase_DEAH_CS"/>
</dbReference>
<name>A0A166X005_9AGAM</name>
<feature type="domain" description="Rhodanese" evidence="10">
    <location>
        <begin position="248"/>
        <end position="306"/>
    </location>
</feature>
<dbReference type="AlphaFoldDB" id="A0A166X005"/>
<dbReference type="PROSITE" id="PS00690">
    <property type="entry name" value="DEAH_ATP_HELICASE"/>
    <property type="match status" value="1"/>
</dbReference>
<evidence type="ECO:0000256" key="7">
    <source>
        <dbReference type="ARBA" id="ARBA00023242"/>
    </source>
</evidence>
<dbReference type="PANTHER" id="PTHR13710:SF149">
    <property type="entry name" value="ATP-DEPENDENT DNA HELICASE TLH2"/>
    <property type="match status" value="1"/>
</dbReference>
<evidence type="ECO:0000256" key="3">
    <source>
        <dbReference type="ARBA" id="ARBA00022801"/>
    </source>
</evidence>
<proteinExistence type="inferred from homology"/>
<dbReference type="PROSITE" id="PS50206">
    <property type="entry name" value="RHODANESE_3"/>
    <property type="match status" value="1"/>
</dbReference>
<dbReference type="Pfam" id="PF00271">
    <property type="entry name" value="Helicase_C"/>
    <property type="match status" value="1"/>
</dbReference>
<dbReference type="FunFam" id="3.40.50.300:FF:001389">
    <property type="entry name" value="ATP-dependent DNA helicase RecQ"/>
    <property type="match status" value="1"/>
</dbReference>
<dbReference type="PROSITE" id="PS51194">
    <property type="entry name" value="HELICASE_CTER"/>
    <property type="match status" value="1"/>
</dbReference>
<dbReference type="EMBL" id="KV417480">
    <property type="protein sequence ID" value="KZP34287.1"/>
    <property type="molecule type" value="Genomic_DNA"/>
</dbReference>
<dbReference type="GO" id="GO:0043138">
    <property type="term" value="F:3'-5' DNA helicase activity"/>
    <property type="evidence" value="ECO:0007669"/>
    <property type="project" value="UniProtKB-EC"/>
</dbReference>
<evidence type="ECO:0000256" key="1">
    <source>
        <dbReference type="ARBA" id="ARBA00005446"/>
    </source>
</evidence>
<keyword evidence="2 9" id="KW-0547">Nucleotide-binding</keyword>
<keyword evidence="3 9" id="KW-0378">Hydrolase</keyword>
<gene>
    <name evidence="13" type="ORF">FIBSPDRAFT_718914</name>
</gene>
<keyword evidence="7 9" id="KW-0539">Nucleus</keyword>
<organism evidence="13">
    <name type="scientific">Athelia psychrophila</name>
    <dbReference type="NCBI Taxonomy" id="1759441"/>
    <lineage>
        <taxon>Eukaryota</taxon>
        <taxon>Fungi</taxon>
        <taxon>Dikarya</taxon>
        <taxon>Basidiomycota</taxon>
        <taxon>Agaricomycotina</taxon>
        <taxon>Agaricomycetes</taxon>
        <taxon>Agaricomycetidae</taxon>
        <taxon>Atheliales</taxon>
        <taxon>Atheliaceae</taxon>
        <taxon>Athelia</taxon>
    </lineage>
</organism>
<dbReference type="GO" id="GO:0003677">
    <property type="term" value="F:DNA binding"/>
    <property type="evidence" value="ECO:0007669"/>
    <property type="project" value="UniProtKB-KW"/>
</dbReference>
<feature type="domain" description="Helicase ATP-binding" evidence="11">
    <location>
        <begin position="42"/>
        <end position="224"/>
    </location>
</feature>
<dbReference type="OrthoDB" id="10261556at2759"/>
<comment type="similarity">
    <text evidence="1 9">Belongs to the helicase family. RecQ subfamily.</text>
</comment>
<dbReference type="GO" id="GO:0005737">
    <property type="term" value="C:cytoplasm"/>
    <property type="evidence" value="ECO:0007669"/>
    <property type="project" value="TreeGrafter"/>
</dbReference>
<dbReference type="GO" id="GO:0000724">
    <property type="term" value="P:double-strand break repair via homologous recombination"/>
    <property type="evidence" value="ECO:0007669"/>
    <property type="project" value="TreeGrafter"/>
</dbReference>
<evidence type="ECO:0000259" key="12">
    <source>
        <dbReference type="PROSITE" id="PS51194"/>
    </source>
</evidence>
<comment type="catalytic activity">
    <reaction evidence="8 9">
        <text>Couples ATP hydrolysis with the unwinding of duplex DNA by translocating in the 3'-5' direction.</text>
        <dbReference type="EC" id="5.6.2.4"/>
    </reaction>
</comment>
<evidence type="ECO:0000256" key="6">
    <source>
        <dbReference type="ARBA" id="ARBA00023125"/>
    </source>
</evidence>
<evidence type="ECO:0000259" key="11">
    <source>
        <dbReference type="PROSITE" id="PS51192"/>
    </source>
</evidence>
<dbReference type="SUPFAM" id="SSF52540">
    <property type="entry name" value="P-loop containing nucleoside triphosphate hydrolases"/>
    <property type="match status" value="1"/>
</dbReference>
<dbReference type="SMART" id="SM00490">
    <property type="entry name" value="HELICc"/>
    <property type="match status" value="1"/>
</dbReference>
<dbReference type="PROSITE" id="PS51192">
    <property type="entry name" value="HELICASE_ATP_BIND_1"/>
    <property type="match status" value="1"/>
</dbReference>
<dbReference type="InterPro" id="IPR036388">
    <property type="entry name" value="WH-like_DNA-bd_sf"/>
</dbReference>
<dbReference type="InterPro" id="IPR011545">
    <property type="entry name" value="DEAD/DEAH_box_helicase_dom"/>
</dbReference>
<dbReference type="InterPro" id="IPR004589">
    <property type="entry name" value="DNA_helicase_ATP-dep_RecQ"/>
</dbReference>
<evidence type="ECO:0000256" key="4">
    <source>
        <dbReference type="ARBA" id="ARBA00022806"/>
    </source>
</evidence>
<comment type="subcellular location">
    <subcellularLocation>
        <location evidence="9">Nucleus</location>
    </subcellularLocation>
</comment>
<dbReference type="GO" id="GO:0009378">
    <property type="term" value="F:four-way junction helicase activity"/>
    <property type="evidence" value="ECO:0007669"/>
    <property type="project" value="TreeGrafter"/>
</dbReference>
<evidence type="ECO:0000256" key="9">
    <source>
        <dbReference type="RuleBase" id="RU364117"/>
    </source>
</evidence>
<accession>A0A166X005</accession>
<keyword evidence="6" id="KW-0238">DNA-binding</keyword>
<dbReference type="InterPro" id="IPR001763">
    <property type="entry name" value="Rhodanese-like_dom"/>
</dbReference>
<dbReference type="PANTHER" id="PTHR13710">
    <property type="entry name" value="DNA HELICASE RECQ FAMILY MEMBER"/>
    <property type="match status" value="1"/>
</dbReference>
<protein>
    <recommendedName>
        <fullName evidence="9">ATP-dependent DNA helicase</fullName>
        <ecNumber evidence="9">5.6.2.4</ecNumber>
    </recommendedName>
</protein>
<dbReference type="InterPro" id="IPR014001">
    <property type="entry name" value="Helicase_ATP-bd"/>
</dbReference>
<dbReference type="NCBIfam" id="TIGR00614">
    <property type="entry name" value="recQ_fam"/>
    <property type="match status" value="1"/>
</dbReference>
<keyword evidence="5 9" id="KW-0067">ATP-binding</keyword>
<dbReference type="GO" id="GO:0016887">
    <property type="term" value="F:ATP hydrolysis activity"/>
    <property type="evidence" value="ECO:0007669"/>
    <property type="project" value="RHEA"/>
</dbReference>
<dbReference type="EC" id="5.6.2.4" evidence="9"/>
<evidence type="ECO:0000256" key="5">
    <source>
        <dbReference type="ARBA" id="ARBA00022840"/>
    </source>
</evidence>
<evidence type="ECO:0000256" key="8">
    <source>
        <dbReference type="ARBA" id="ARBA00034617"/>
    </source>
</evidence>
<dbReference type="GO" id="GO:0005634">
    <property type="term" value="C:nucleus"/>
    <property type="evidence" value="ECO:0007669"/>
    <property type="project" value="UniProtKB-SubCell"/>
</dbReference>
<dbReference type="Pfam" id="PF00270">
    <property type="entry name" value="DEAD"/>
    <property type="match status" value="1"/>
</dbReference>
<comment type="catalytic activity">
    <reaction evidence="9">
        <text>ATP + H2O = ADP + phosphate + H(+)</text>
        <dbReference type="Rhea" id="RHEA:13065"/>
        <dbReference type="ChEBI" id="CHEBI:15377"/>
        <dbReference type="ChEBI" id="CHEBI:15378"/>
        <dbReference type="ChEBI" id="CHEBI:30616"/>
        <dbReference type="ChEBI" id="CHEBI:43474"/>
        <dbReference type="ChEBI" id="CHEBI:456216"/>
    </reaction>
</comment>